<gene>
    <name evidence="10" type="ORF">IFO71_19030</name>
</gene>
<dbReference type="GO" id="GO:0017004">
    <property type="term" value="P:cytochrome complex assembly"/>
    <property type="evidence" value="ECO:0007669"/>
    <property type="project" value="UniProtKB-KW"/>
</dbReference>
<dbReference type="InterPro" id="IPR003834">
    <property type="entry name" value="Cyt_c_assmbl_TM_dom"/>
</dbReference>
<keyword evidence="4" id="KW-0201">Cytochrome c-type biogenesis</keyword>
<feature type="transmembrane region" description="Helical" evidence="8">
    <location>
        <begin position="318"/>
        <end position="344"/>
    </location>
</feature>
<comment type="subcellular location">
    <subcellularLocation>
        <location evidence="1">Cell membrane</location>
        <topology evidence="1">Multi-pass membrane protein</topology>
    </subcellularLocation>
</comment>
<name>A0AAW3ZSK4_9GAMM</name>
<feature type="transmembrane region" description="Helical" evidence="8">
    <location>
        <begin position="571"/>
        <end position="591"/>
    </location>
</feature>
<dbReference type="InterPro" id="IPR013766">
    <property type="entry name" value="Thioredoxin_domain"/>
</dbReference>
<dbReference type="InterPro" id="IPR036249">
    <property type="entry name" value="Thioredoxin-like_sf"/>
</dbReference>
<feature type="transmembrane region" description="Helical" evidence="8">
    <location>
        <begin position="446"/>
        <end position="472"/>
    </location>
</feature>
<feature type="transmembrane region" description="Helical" evidence="8">
    <location>
        <begin position="365"/>
        <end position="383"/>
    </location>
</feature>
<evidence type="ECO:0000259" key="9">
    <source>
        <dbReference type="PROSITE" id="PS51352"/>
    </source>
</evidence>
<evidence type="ECO:0000256" key="4">
    <source>
        <dbReference type="ARBA" id="ARBA00022748"/>
    </source>
</evidence>
<proteinExistence type="predicted"/>
<feature type="transmembrane region" description="Helical" evidence="8">
    <location>
        <begin position="478"/>
        <end position="500"/>
    </location>
</feature>
<dbReference type="AlphaFoldDB" id="A0AAW3ZSK4"/>
<keyword evidence="5 8" id="KW-1133">Transmembrane helix</keyword>
<keyword evidence="3 8" id="KW-0812">Transmembrane</keyword>
<dbReference type="InterPro" id="IPR028250">
    <property type="entry name" value="DsbDN"/>
</dbReference>
<evidence type="ECO:0000256" key="3">
    <source>
        <dbReference type="ARBA" id="ARBA00022692"/>
    </source>
</evidence>
<evidence type="ECO:0000256" key="2">
    <source>
        <dbReference type="ARBA" id="ARBA00022475"/>
    </source>
</evidence>
<dbReference type="InterPro" id="IPR036929">
    <property type="entry name" value="DsbDN_sf"/>
</dbReference>
<dbReference type="Pfam" id="PF11412">
    <property type="entry name" value="DsbD_N"/>
    <property type="match status" value="2"/>
</dbReference>
<feature type="transmembrane region" description="Helical" evidence="8">
    <location>
        <begin position="520"/>
        <end position="538"/>
    </location>
</feature>
<sequence>MGLILGLTASQAYAISEEDLLPVDEAYVFSTGLNAEGLHELRWQIADGYYLYRHRFDLKPADPSSFELQAFELPNGEPKTDEFFGDTEIYRQAVSGIVRGRALRDGEIEFRLRYQGCADIGICYPPVTRVVSLAMTAGLPSASGAGLPGNTAAPIGLPLANAQKPIIGGPTIKIAPLEEQLPLPAEQAFQAEAIADSADSLLVRFTPAPGYYLYRDRTRFELADNPAAKLIGPRWPPSKPHFDEHFGDVQVYFEQVEVPVALRRIGLAASKLELTVEFQGCQTDGICYPPMKRQISVSLPAAATLSAADETAPDSASIGFALALLLALGGGLILNLMPCVLPVLSLKVLGLAGSGESASKARAHALWYTAGVLVSFALVGMAALALRSAGLALGWGFQLQQPWLVATLALIMMAVGLSLSGVFQFGAGLAGVGQSLTEKKGAAGDFFTGVLAVVVATPCTAPFMGSALAYAFTAPMAVALGVFLALGLGLALPFLLIGFVPALARMLPRPGAWMDTFKQALAFPMYLTAAWLIWVLIKQRGADAGGWILIASVLLAAAAWAWNHWQIRRHAWAITLTVLGLGSAIASVAMIHQLPTLTKAASSSSDGSVAYSADLLAKLRSEGKPVFVNMTADWCVTCKANEKAVLSRDSFKQALADSGAVYMKGDWTDVDPAITAFLDQHGAVGVPLYVVFPADGAAGAKLPTVLTSELVVEALRDAKR</sequence>
<dbReference type="InterPro" id="IPR035671">
    <property type="entry name" value="DsbD_gamma"/>
</dbReference>
<dbReference type="SUPFAM" id="SSF52833">
    <property type="entry name" value="Thioredoxin-like"/>
    <property type="match status" value="1"/>
</dbReference>
<dbReference type="PANTHER" id="PTHR32234">
    <property type="entry name" value="THIOL:DISULFIDE INTERCHANGE PROTEIN DSBD"/>
    <property type="match status" value="1"/>
</dbReference>
<evidence type="ECO:0000313" key="11">
    <source>
        <dbReference type="Proteomes" id="UP000613768"/>
    </source>
</evidence>
<keyword evidence="2" id="KW-1003">Cell membrane</keyword>
<dbReference type="GO" id="GO:0005886">
    <property type="term" value="C:plasma membrane"/>
    <property type="evidence" value="ECO:0007669"/>
    <property type="project" value="UniProtKB-SubCell"/>
</dbReference>
<feature type="transmembrane region" description="Helical" evidence="8">
    <location>
        <begin position="403"/>
        <end position="425"/>
    </location>
</feature>
<dbReference type="PROSITE" id="PS51352">
    <property type="entry name" value="THIOREDOXIN_2"/>
    <property type="match status" value="1"/>
</dbReference>
<dbReference type="CDD" id="cd02953">
    <property type="entry name" value="DsbDgamma"/>
    <property type="match status" value="1"/>
</dbReference>
<evidence type="ECO:0000256" key="6">
    <source>
        <dbReference type="ARBA" id="ARBA00023136"/>
    </source>
</evidence>
<keyword evidence="7" id="KW-0676">Redox-active center</keyword>
<dbReference type="SUPFAM" id="SSF74863">
    <property type="entry name" value="Thiol:disulfide interchange protein DsbD, N-terminal domain (DsbD-alpha)"/>
    <property type="match status" value="2"/>
</dbReference>
<dbReference type="Pfam" id="PF02683">
    <property type="entry name" value="DsbD_TM"/>
    <property type="match status" value="1"/>
</dbReference>
<dbReference type="GO" id="GO:0015035">
    <property type="term" value="F:protein-disulfide reductase activity"/>
    <property type="evidence" value="ECO:0007669"/>
    <property type="project" value="TreeGrafter"/>
</dbReference>
<dbReference type="PANTHER" id="PTHR32234:SF3">
    <property type="entry name" value="SUPPRESSION OF COPPER SENSITIVITY PROTEIN"/>
    <property type="match status" value="1"/>
</dbReference>
<keyword evidence="11" id="KW-1185">Reference proteome</keyword>
<dbReference type="Proteomes" id="UP000613768">
    <property type="component" value="Unassembled WGS sequence"/>
</dbReference>
<feature type="domain" description="Thioredoxin" evidence="9">
    <location>
        <begin position="588"/>
        <end position="720"/>
    </location>
</feature>
<dbReference type="Gene3D" id="2.60.40.1250">
    <property type="entry name" value="Thiol:disulfide interchange protein DsbD, N-terminal domain"/>
    <property type="match status" value="2"/>
</dbReference>
<dbReference type="Pfam" id="PF13899">
    <property type="entry name" value="Thioredoxin_7"/>
    <property type="match status" value="1"/>
</dbReference>
<evidence type="ECO:0000256" key="8">
    <source>
        <dbReference type="SAM" id="Phobius"/>
    </source>
</evidence>
<evidence type="ECO:0000256" key="7">
    <source>
        <dbReference type="ARBA" id="ARBA00023284"/>
    </source>
</evidence>
<evidence type="ECO:0000313" key="10">
    <source>
        <dbReference type="EMBL" id="MBD8527845.1"/>
    </source>
</evidence>
<dbReference type="Gene3D" id="3.40.30.10">
    <property type="entry name" value="Glutaredoxin"/>
    <property type="match status" value="1"/>
</dbReference>
<reference evidence="10 11" key="1">
    <citation type="submission" date="2020-09" db="EMBL/GenBank/DDBJ databases">
        <title>Pseudoxanthomonas sp. CAU 1598 isolated from sand of Yaerae Beach.</title>
        <authorList>
            <person name="Kim W."/>
        </authorList>
    </citation>
    <scope>NUCLEOTIDE SEQUENCE [LARGE SCALE GENOMIC DNA]</scope>
    <source>
        <strain evidence="10 11">CAU 1598</strain>
    </source>
</reference>
<feature type="transmembrane region" description="Helical" evidence="8">
    <location>
        <begin position="544"/>
        <end position="562"/>
    </location>
</feature>
<dbReference type="PROSITE" id="PS00194">
    <property type="entry name" value="THIOREDOXIN_1"/>
    <property type="match status" value="1"/>
</dbReference>
<dbReference type="GO" id="GO:0045454">
    <property type="term" value="P:cell redox homeostasis"/>
    <property type="evidence" value="ECO:0007669"/>
    <property type="project" value="TreeGrafter"/>
</dbReference>
<comment type="caution">
    <text evidence="10">The sequence shown here is derived from an EMBL/GenBank/DDBJ whole genome shotgun (WGS) entry which is preliminary data.</text>
</comment>
<accession>A0AAW3ZSK4</accession>
<dbReference type="EMBL" id="JACYTR010000067">
    <property type="protein sequence ID" value="MBD8527845.1"/>
    <property type="molecule type" value="Genomic_DNA"/>
</dbReference>
<evidence type="ECO:0000256" key="1">
    <source>
        <dbReference type="ARBA" id="ARBA00004651"/>
    </source>
</evidence>
<keyword evidence="6 8" id="KW-0472">Membrane</keyword>
<organism evidence="10 11">
    <name type="scientific">Pseudomarimonas arenosa</name>
    <dbReference type="NCBI Taxonomy" id="2774145"/>
    <lineage>
        <taxon>Bacteria</taxon>
        <taxon>Pseudomonadati</taxon>
        <taxon>Pseudomonadota</taxon>
        <taxon>Gammaproteobacteria</taxon>
        <taxon>Lysobacterales</taxon>
        <taxon>Lysobacteraceae</taxon>
        <taxon>Pseudomarimonas</taxon>
    </lineage>
</organism>
<evidence type="ECO:0000256" key="5">
    <source>
        <dbReference type="ARBA" id="ARBA00022989"/>
    </source>
</evidence>
<dbReference type="InterPro" id="IPR017937">
    <property type="entry name" value="Thioredoxin_CS"/>
</dbReference>
<protein>
    <submittedName>
        <fullName evidence="10">Protein-disulfide reductase DsbD</fullName>
    </submittedName>
</protein>